<dbReference type="Pfam" id="PF25462">
    <property type="entry name" value="Beta-barrel_INTS6"/>
    <property type="match status" value="1"/>
</dbReference>
<dbReference type="AlphaFoldDB" id="A0A182MNM9"/>
<evidence type="ECO:0000313" key="2">
    <source>
        <dbReference type="EnsemblMetazoa" id="ACUA022611-PA"/>
    </source>
</evidence>
<protein>
    <recommendedName>
        <fullName evidence="1">Integrator complex subunit 6-like beta-barrel domain-containing protein</fullName>
    </recommendedName>
</protein>
<evidence type="ECO:0000259" key="1">
    <source>
        <dbReference type="Pfam" id="PF25462"/>
    </source>
</evidence>
<organism evidence="2 3">
    <name type="scientific">Anopheles culicifacies</name>
    <dbReference type="NCBI Taxonomy" id="139723"/>
    <lineage>
        <taxon>Eukaryota</taxon>
        <taxon>Metazoa</taxon>
        <taxon>Ecdysozoa</taxon>
        <taxon>Arthropoda</taxon>
        <taxon>Hexapoda</taxon>
        <taxon>Insecta</taxon>
        <taxon>Pterygota</taxon>
        <taxon>Neoptera</taxon>
        <taxon>Endopterygota</taxon>
        <taxon>Diptera</taxon>
        <taxon>Nematocera</taxon>
        <taxon>Culicoidea</taxon>
        <taxon>Culicidae</taxon>
        <taxon>Anophelinae</taxon>
        <taxon>Anopheles</taxon>
        <taxon>culicifacies species complex</taxon>
    </lineage>
</organism>
<keyword evidence="3" id="KW-1185">Reference proteome</keyword>
<sequence>MTVIVFLLDNTPAMLQQTMMNGVRCSYMDIAKQTVELFLDQRESQRASQQDKKNEVYLLLTYDIPPNNVKVRWNGSMVQFRKALNTLQCTGIASENVALSNVLQLLNQERVLVGVDTYGYGRCPFNNMFSFIILITTYHQLPFVTIPSTPTSLFTNGLGSHLTNAPYRWDQRLFALILGSSKYSLHTEKMTLAMGGWLMLIRSKRKWYESITRLAKSIKLQLMVNVVHETGQCAHIAETTITRLEPSNCVITHCDQTWRGSWPFPESEFLCMEQNYLTPRDAFPKVRILPECYDEPVWMVNFPVDKFELRERHASAQRISLRTNDRNKIWPVVNVSSTGRNELPFGYVKQDAERTYLFVLAYNYPELYRVMVQHFPSFNARNVNFIYAMKHYLYTVPSYYRFYLVKALKDIVENRVLDLLFRTDGSWYLNRHISNDLDRIRQDARLLRKKLYDYVPKQQDNHNEKQQETAQLIEKHPLVNGQKHTECCTVKTIVVPNLERSTSSPDYRKLHAIDRKDLLDMMNRMRNDFYYPENHINPSYQNIASLRSIDD</sequence>
<dbReference type="EMBL" id="AXCM01001783">
    <property type="status" value="NOT_ANNOTATED_CDS"/>
    <property type="molecule type" value="Genomic_DNA"/>
</dbReference>
<dbReference type="VEuPathDB" id="VectorBase:ACUA022611"/>
<reference evidence="2" key="2">
    <citation type="submission" date="2020-05" db="UniProtKB">
        <authorList>
            <consortium name="EnsemblMetazoa"/>
        </authorList>
    </citation>
    <scope>IDENTIFICATION</scope>
    <source>
        <strain evidence="2">A-37</strain>
    </source>
</reference>
<dbReference type="PANTHER" id="PTHR12957">
    <property type="entry name" value="DEAD/H BOX POLYPEPTIDE 26/DICE1-RELATED"/>
    <property type="match status" value="1"/>
</dbReference>
<proteinExistence type="predicted"/>
<dbReference type="GO" id="GO:0032039">
    <property type="term" value="C:integrator complex"/>
    <property type="evidence" value="ECO:0007669"/>
    <property type="project" value="TreeGrafter"/>
</dbReference>
<evidence type="ECO:0000313" key="3">
    <source>
        <dbReference type="Proteomes" id="UP000075883"/>
    </source>
</evidence>
<name>A0A182MNM9_9DIPT</name>
<dbReference type="STRING" id="139723.A0A182MNM9"/>
<dbReference type="GO" id="GO:0034472">
    <property type="term" value="P:snRNA 3'-end processing"/>
    <property type="evidence" value="ECO:0007669"/>
    <property type="project" value="TreeGrafter"/>
</dbReference>
<dbReference type="Proteomes" id="UP000075883">
    <property type="component" value="Unassembled WGS sequence"/>
</dbReference>
<dbReference type="InterPro" id="IPR057413">
    <property type="entry name" value="Beta-barrel_INTS6"/>
</dbReference>
<dbReference type="PANTHER" id="PTHR12957:SF2">
    <property type="entry name" value="INTEGRATOR COMPLEX SUBUNIT 6"/>
    <property type="match status" value="1"/>
</dbReference>
<dbReference type="EnsemblMetazoa" id="ACUA022611-RA">
    <property type="protein sequence ID" value="ACUA022611-PA"/>
    <property type="gene ID" value="ACUA022611"/>
</dbReference>
<feature type="domain" description="Integrator complex subunit 6-like beta-barrel" evidence="1">
    <location>
        <begin position="246"/>
        <end position="374"/>
    </location>
</feature>
<accession>A0A182MNM9</accession>
<reference evidence="3" key="1">
    <citation type="submission" date="2013-09" db="EMBL/GenBank/DDBJ databases">
        <title>The Genome Sequence of Anopheles culicifacies species A.</title>
        <authorList>
            <consortium name="The Broad Institute Genomics Platform"/>
            <person name="Neafsey D.E."/>
            <person name="Besansky N."/>
            <person name="Howell P."/>
            <person name="Walton C."/>
            <person name="Young S.K."/>
            <person name="Zeng Q."/>
            <person name="Gargeya S."/>
            <person name="Fitzgerald M."/>
            <person name="Haas B."/>
            <person name="Abouelleil A."/>
            <person name="Allen A.W."/>
            <person name="Alvarado L."/>
            <person name="Arachchi H.M."/>
            <person name="Berlin A.M."/>
            <person name="Chapman S.B."/>
            <person name="Gainer-Dewar J."/>
            <person name="Goldberg J."/>
            <person name="Griggs A."/>
            <person name="Gujja S."/>
            <person name="Hansen M."/>
            <person name="Howarth C."/>
            <person name="Imamovic A."/>
            <person name="Ireland A."/>
            <person name="Larimer J."/>
            <person name="McCowan C."/>
            <person name="Murphy C."/>
            <person name="Pearson M."/>
            <person name="Poon T.W."/>
            <person name="Priest M."/>
            <person name="Roberts A."/>
            <person name="Saif S."/>
            <person name="Shea T."/>
            <person name="Sisk P."/>
            <person name="Sykes S."/>
            <person name="Wortman J."/>
            <person name="Nusbaum C."/>
            <person name="Birren B."/>
        </authorList>
    </citation>
    <scope>NUCLEOTIDE SEQUENCE [LARGE SCALE GENOMIC DNA]</scope>
    <source>
        <strain evidence="3">A-37</strain>
    </source>
</reference>
<dbReference type="InterPro" id="IPR051113">
    <property type="entry name" value="Integrator_subunit6"/>
</dbReference>